<proteinExistence type="inferred from homology"/>
<dbReference type="InterPro" id="IPR000182">
    <property type="entry name" value="GNAT_dom"/>
</dbReference>
<dbReference type="SUPFAM" id="SSF55729">
    <property type="entry name" value="Acyl-CoA N-acyltransferases (Nat)"/>
    <property type="match status" value="1"/>
</dbReference>
<dbReference type="PANTHER" id="PTHR43072:SF60">
    <property type="entry name" value="L-2,4-DIAMINOBUTYRIC ACID ACETYLTRANSFERASE"/>
    <property type="match status" value="1"/>
</dbReference>
<comment type="caution">
    <text evidence="11">The sequence shown here is derived from an EMBL/GenBank/DDBJ whole genome shotgun (WGS) entry which is preliminary data.</text>
</comment>
<dbReference type="UniPathway" id="UPA00067">
    <property type="reaction ID" value="UER00122"/>
</dbReference>
<protein>
    <recommendedName>
        <fullName evidence="5 9">L-2,4-diaminobutyric acid acetyltransferase</fullName>
        <shortName evidence="9">DABA acetyltransferase</shortName>
        <ecNumber evidence="4 9">2.3.1.178</ecNumber>
    </recommendedName>
</protein>
<evidence type="ECO:0000256" key="4">
    <source>
        <dbReference type="ARBA" id="ARBA00012355"/>
    </source>
</evidence>
<dbReference type="GO" id="GO:0033816">
    <property type="term" value="F:diaminobutyrate acetyltransferase activity"/>
    <property type="evidence" value="ECO:0007669"/>
    <property type="project" value="UniProtKB-EC"/>
</dbReference>
<dbReference type="GO" id="GO:0019491">
    <property type="term" value="P:ectoine biosynthetic process"/>
    <property type="evidence" value="ECO:0007669"/>
    <property type="project" value="UniProtKB-UniPathway"/>
</dbReference>
<comment type="catalytic activity">
    <reaction evidence="8 9">
        <text>L-2,4-diaminobutanoate + acetyl-CoA = (2S)-4-acetamido-2-aminobutanoate + CoA + H(+)</text>
        <dbReference type="Rhea" id="RHEA:16901"/>
        <dbReference type="ChEBI" id="CHEBI:15378"/>
        <dbReference type="ChEBI" id="CHEBI:57287"/>
        <dbReference type="ChEBI" id="CHEBI:57288"/>
        <dbReference type="ChEBI" id="CHEBI:58761"/>
        <dbReference type="ChEBI" id="CHEBI:58929"/>
        <dbReference type="EC" id="2.3.1.178"/>
    </reaction>
</comment>
<dbReference type="InterPro" id="IPR012772">
    <property type="entry name" value="Ectoine_EctA"/>
</dbReference>
<gene>
    <name evidence="9 11" type="primary">ectA</name>
    <name evidence="11" type="ORF">nbrc107697_15460</name>
</gene>
<dbReference type="Gene3D" id="3.40.630.30">
    <property type="match status" value="1"/>
</dbReference>
<evidence type="ECO:0000256" key="7">
    <source>
        <dbReference type="ARBA" id="ARBA00023315"/>
    </source>
</evidence>
<sequence length="142" mass="15410">MHRLAVDTGVLDANTVYAYVLWCHDFAATSVVAEVDGEFAGFVTGYQRPADPSVLMVWQVAVDGRQRGRGIAAAMLNHLIDGFADSGVRAMHTTISPDNEASQRLFSSVAQRRGLTFTRRPLFAATDLGDGHEAEDLYVLAP</sequence>
<evidence type="ECO:0000256" key="8">
    <source>
        <dbReference type="ARBA" id="ARBA00048924"/>
    </source>
</evidence>
<dbReference type="EC" id="2.3.1.178" evidence="4 9"/>
<dbReference type="NCBIfam" id="TIGR02406">
    <property type="entry name" value="ectoine_EctA"/>
    <property type="match status" value="1"/>
</dbReference>
<comment type="similarity">
    <text evidence="3 9">Belongs to the acetyltransferase family. EctA subfamily.</text>
</comment>
<dbReference type="PANTHER" id="PTHR43072">
    <property type="entry name" value="N-ACETYLTRANSFERASE"/>
    <property type="match status" value="1"/>
</dbReference>
<dbReference type="Pfam" id="PF00583">
    <property type="entry name" value="Acetyltransf_1"/>
    <property type="match status" value="1"/>
</dbReference>
<keyword evidence="12" id="KW-1185">Reference proteome</keyword>
<evidence type="ECO:0000256" key="2">
    <source>
        <dbReference type="ARBA" id="ARBA00004978"/>
    </source>
</evidence>
<organism evidence="11 12">
    <name type="scientific">Gordonia crocea</name>
    <dbReference type="NCBI Taxonomy" id="589162"/>
    <lineage>
        <taxon>Bacteria</taxon>
        <taxon>Bacillati</taxon>
        <taxon>Actinomycetota</taxon>
        <taxon>Actinomycetes</taxon>
        <taxon>Mycobacteriales</taxon>
        <taxon>Gordoniaceae</taxon>
        <taxon>Gordonia</taxon>
    </lineage>
</organism>
<dbReference type="PROSITE" id="PS51186">
    <property type="entry name" value="GNAT"/>
    <property type="match status" value="1"/>
</dbReference>
<reference evidence="12" key="1">
    <citation type="submission" date="2019-06" db="EMBL/GenBank/DDBJ databases">
        <title>Gordonia isolated from sludge of a wastewater treatment plant.</title>
        <authorList>
            <person name="Tamura T."/>
            <person name="Aoyama K."/>
            <person name="Kang Y."/>
            <person name="Saito S."/>
            <person name="Akiyama N."/>
            <person name="Yazawa K."/>
            <person name="Gonoi T."/>
            <person name="Mikami Y."/>
        </authorList>
    </citation>
    <scope>NUCLEOTIDE SEQUENCE [LARGE SCALE GENOMIC DNA]</scope>
    <source>
        <strain evidence="12">NBRC 107697</strain>
    </source>
</reference>
<evidence type="ECO:0000256" key="5">
    <source>
        <dbReference type="ARBA" id="ARBA00017935"/>
    </source>
</evidence>
<evidence type="ECO:0000313" key="11">
    <source>
        <dbReference type="EMBL" id="GED97507.1"/>
    </source>
</evidence>
<dbReference type="EMBL" id="BJOU01000001">
    <property type="protein sequence ID" value="GED97507.1"/>
    <property type="molecule type" value="Genomic_DNA"/>
</dbReference>
<dbReference type="AlphaFoldDB" id="A0A7I9UWC7"/>
<name>A0A7I9UWC7_9ACTN</name>
<evidence type="ECO:0000256" key="9">
    <source>
        <dbReference type="RuleBase" id="RU365045"/>
    </source>
</evidence>
<keyword evidence="6 9" id="KW-0808">Transferase</keyword>
<dbReference type="Proteomes" id="UP000444980">
    <property type="component" value="Unassembled WGS sequence"/>
</dbReference>
<dbReference type="CDD" id="cd04301">
    <property type="entry name" value="NAT_SF"/>
    <property type="match status" value="1"/>
</dbReference>
<evidence type="ECO:0000313" key="12">
    <source>
        <dbReference type="Proteomes" id="UP000444980"/>
    </source>
</evidence>
<evidence type="ECO:0000259" key="10">
    <source>
        <dbReference type="PROSITE" id="PS51186"/>
    </source>
</evidence>
<accession>A0A7I9UWC7</accession>
<feature type="domain" description="N-acetyltransferase" evidence="10">
    <location>
        <begin position="1"/>
        <end position="135"/>
    </location>
</feature>
<dbReference type="InterPro" id="IPR016181">
    <property type="entry name" value="Acyl_CoA_acyltransferase"/>
</dbReference>
<evidence type="ECO:0000256" key="3">
    <source>
        <dbReference type="ARBA" id="ARBA00010712"/>
    </source>
</evidence>
<evidence type="ECO:0000256" key="1">
    <source>
        <dbReference type="ARBA" id="ARBA00003741"/>
    </source>
</evidence>
<comment type="function">
    <text evidence="1 9">Catalyzes the acetylation of L-2,4-diaminobutyrate (DABA) to gamma-N-acetyl-alpha,gamma-diaminobutyric acid (ADABA) with acetyl coenzyme A.</text>
</comment>
<comment type="pathway">
    <text evidence="2 9">Amine and polyamine biosynthesis; ectoine biosynthesis; L-ectoine from L-aspartate 4-semialdehyde: step 2/3.</text>
</comment>
<keyword evidence="7 9" id="KW-0012">Acyltransferase</keyword>
<evidence type="ECO:0000256" key="6">
    <source>
        <dbReference type="ARBA" id="ARBA00022679"/>
    </source>
</evidence>